<sequence>MKPASRKPHRKTRTGCRTCKQRKIKCDEKRPSCTNCLKHSVACDFFLSPANLSPGSSVASPANSLPQYVSTPSGSVGTPASHAPGLPLPSFSRNLNLPSVRHEPVGLNMIDLELLHNFSVSTCLTLHNDPALKTLWKVNVPQLGISNDFVMRGILAVSALHMAHFLPEKREFYLSQAFNQHQSGLRTATSILPNVTEENCSALYVFSALTLFFSLAGPRDSDQLLGSAGDTGISDWLSLLQGAHSILTTALDALVKGPLGPMFEAGRRRDAMRENYALAFPPEQDPLQELRHFLNSSGVDERTFHTCHAAIEELRKSFAAIYKQGSQDREPSDIFIWLFRVHGEFLGLVRGHSQEALAIFGHFCVLLKLMDYRWWMEGSALQLLSKVYELLDEDHRLWIRWPIEEVGWVPSQEKHKVPAHNGAPFPYQGQ</sequence>
<proteinExistence type="predicted"/>
<dbReference type="RefSeq" id="XP_031870917.1">
    <property type="nucleotide sequence ID" value="XM_032011224.1"/>
</dbReference>
<evidence type="ECO:0000256" key="1">
    <source>
        <dbReference type="ARBA" id="ARBA00023242"/>
    </source>
</evidence>
<reference evidence="3 4" key="1">
    <citation type="journal article" date="2018" name="IMA Fungus">
        <title>IMA Genome-F 9: Draft genome sequence of Annulohypoxylon stygium, Aspergillus mulundensis, Berkeleyomyces basicola (syn. Thielaviopsis basicola), Ceratocystis smalleyi, two Cercospora beticola strains, Coleophoma cylindrospora, Fusarium fracticaudum, Phialophora cf. hyalina, and Morchella septimelata.</title>
        <authorList>
            <person name="Wingfield B.D."/>
            <person name="Bills G.F."/>
            <person name="Dong Y."/>
            <person name="Huang W."/>
            <person name="Nel W.J."/>
            <person name="Swalarsk-Parry B.S."/>
            <person name="Vaghefi N."/>
            <person name="Wilken P.M."/>
            <person name="An Z."/>
            <person name="de Beer Z.W."/>
            <person name="De Vos L."/>
            <person name="Chen L."/>
            <person name="Duong T.A."/>
            <person name="Gao Y."/>
            <person name="Hammerbacher A."/>
            <person name="Kikkert J.R."/>
            <person name="Li Y."/>
            <person name="Li H."/>
            <person name="Li K."/>
            <person name="Li Q."/>
            <person name="Liu X."/>
            <person name="Ma X."/>
            <person name="Naidoo K."/>
            <person name="Pethybridge S.J."/>
            <person name="Sun J."/>
            <person name="Steenkamp E.T."/>
            <person name="van der Nest M.A."/>
            <person name="van Wyk S."/>
            <person name="Wingfield M.J."/>
            <person name="Xiong C."/>
            <person name="Yue Q."/>
            <person name="Zhang X."/>
        </authorList>
    </citation>
    <scope>NUCLEOTIDE SEQUENCE [LARGE SCALE GENOMIC DNA]</scope>
    <source>
        <strain evidence="3 4">BP 5553</strain>
    </source>
</reference>
<dbReference type="InterPro" id="IPR036864">
    <property type="entry name" value="Zn2-C6_fun-type_DNA-bd_sf"/>
</dbReference>
<dbReference type="GO" id="GO:0000981">
    <property type="term" value="F:DNA-binding transcription factor activity, RNA polymerase II-specific"/>
    <property type="evidence" value="ECO:0007669"/>
    <property type="project" value="InterPro"/>
</dbReference>
<dbReference type="GeneID" id="43595450"/>
<dbReference type="InterPro" id="IPR052400">
    <property type="entry name" value="Zn2-C6_fungal_TF"/>
</dbReference>
<dbReference type="InterPro" id="IPR021858">
    <property type="entry name" value="Fun_TF"/>
</dbReference>
<dbReference type="PANTHER" id="PTHR47657">
    <property type="entry name" value="STEROL REGULATORY ELEMENT-BINDING PROTEIN ECM22"/>
    <property type="match status" value="1"/>
</dbReference>
<dbReference type="Proteomes" id="UP000254866">
    <property type="component" value="Unassembled WGS sequence"/>
</dbReference>
<dbReference type="Pfam" id="PF11951">
    <property type="entry name" value="Fungal_trans_2"/>
    <property type="match status" value="1"/>
</dbReference>
<dbReference type="AlphaFoldDB" id="A0A370TRX3"/>
<accession>A0A370TRX3</accession>
<organism evidence="3 4">
    <name type="scientific">Venustampulla echinocandica</name>
    <dbReference type="NCBI Taxonomy" id="2656787"/>
    <lineage>
        <taxon>Eukaryota</taxon>
        <taxon>Fungi</taxon>
        <taxon>Dikarya</taxon>
        <taxon>Ascomycota</taxon>
        <taxon>Pezizomycotina</taxon>
        <taxon>Leotiomycetes</taxon>
        <taxon>Helotiales</taxon>
        <taxon>Pleuroascaceae</taxon>
        <taxon>Venustampulla</taxon>
    </lineage>
</organism>
<dbReference type="STRING" id="2656787.A0A370TRX3"/>
<dbReference type="PRINTS" id="PR00755">
    <property type="entry name" value="AFLATOXINBRP"/>
</dbReference>
<dbReference type="PROSITE" id="PS50048">
    <property type="entry name" value="ZN2_CY6_FUNGAL_2"/>
    <property type="match status" value="1"/>
</dbReference>
<dbReference type="SMART" id="SM00066">
    <property type="entry name" value="GAL4"/>
    <property type="match status" value="1"/>
</dbReference>
<keyword evidence="4" id="KW-1185">Reference proteome</keyword>
<dbReference type="OrthoDB" id="416217at2759"/>
<dbReference type="Gene3D" id="4.10.240.10">
    <property type="entry name" value="Zn(2)-C6 fungal-type DNA-binding domain"/>
    <property type="match status" value="1"/>
</dbReference>
<keyword evidence="1" id="KW-0539">Nucleus</keyword>
<protein>
    <recommendedName>
        <fullName evidence="2">Zn(2)-C6 fungal-type domain-containing protein</fullName>
    </recommendedName>
</protein>
<dbReference type="PROSITE" id="PS00463">
    <property type="entry name" value="ZN2_CY6_FUNGAL_1"/>
    <property type="match status" value="1"/>
</dbReference>
<gene>
    <name evidence="3" type="ORF">BP5553_02601</name>
</gene>
<evidence type="ECO:0000313" key="3">
    <source>
        <dbReference type="EMBL" id="RDL38261.1"/>
    </source>
</evidence>
<dbReference type="EMBL" id="NPIC01000002">
    <property type="protein sequence ID" value="RDL38261.1"/>
    <property type="molecule type" value="Genomic_DNA"/>
</dbReference>
<name>A0A370TRX3_9HELO</name>
<dbReference type="InterPro" id="IPR001138">
    <property type="entry name" value="Zn2Cys6_DnaBD"/>
</dbReference>
<evidence type="ECO:0000313" key="4">
    <source>
        <dbReference type="Proteomes" id="UP000254866"/>
    </source>
</evidence>
<comment type="caution">
    <text evidence="3">The sequence shown here is derived from an EMBL/GenBank/DDBJ whole genome shotgun (WGS) entry which is preliminary data.</text>
</comment>
<dbReference type="PANTHER" id="PTHR47657:SF7">
    <property type="entry name" value="STEROL REGULATORY ELEMENT-BINDING PROTEIN ECM22"/>
    <property type="match status" value="1"/>
</dbReference>
<feature type="domain" description="Zn(2)-C6 fungal-type" evidence="2">
    <location>
        <begin position="15"/>
        <end position="45"/>
    </location>
</feature>
<dbReference type="GO" id="GO:0008270">
    <property type="term" value="F:zinc ion binding"/>
    <property type="evidence" value="ECO:0007669"/>
    <property type="project" value="InterPro"/>
</dbReference>
<dbReference type="CDD" id="cd00067">
    <property type="entry name" value="GAL4"/>
    <property type="match status" value="1"/>
</dbReference>
<dbReference type="SUPFAM" id="SSF57701">
    <property type="entry name" value="Zn2/Cys6 DNA-binding domain"/>
    <property type="match status" value="1"/>
</dbReference>
<dbReference type="Pfam" id="PF00172">
    <property type="entry name" value="Zn_clus"/>
    <property type="match status" value="1"/>
</dbReference>
<evidence type="ECO:0000259" key="2">
    <source>
        <dbReference type="PROSITE" id="PS50048"/>
    </source>
</evidence>